<comment type="caution">
    <text evidence="1">The sequence shown here is derived from an EMBL/GenBank/DDBJ whole genome shotgun (WGS) entry which is preliminary data.</text>
</comment>
<accession>A0A5B7IWE6</accession>
<evidence type="ECO:0000313" key="2">
    <source>
        <dbReference type="Proteomes" id="UP000324222"/>
    </source>
</evidence>
<name>A0A5B7IWE6_PORTR</name>
<reference evidence="1 2" key="1">
    <citation type="submission" date="2019-05" db="EMBL/GenBank/DDBJ databases">
        <title>Another draft genome of Portunus trituberculatus and its Hox gene families provides insights of decapod evolution.</title>
        <authorList>
            <person name="Jeong J.-H."/>
            <person name="Song I."/>
            <person name="Kim S."/>
            <person name="Choi T."/>
            <person name="Kim D."/>
            <person name="Ryu S."/>
            <person name="Kim W."/>
        </authorList>
    </citation>
    <scope>NUCLEOTIDE SEQUENCE [LARGE SCALE GENOMIC DNA]</scope>
    <source>
        <tissue evidence="1">Muscle</tissue>
    </source>
</reference>
<dbReference type="EMBL" id="VSRR010069462">
    <property type="protein sequence ID" value="MPC85757.1"/>
    <property type="molecule type" value="Genomic_DNA"/>
</dbReference>
<evidence type="ECO:0000313" key="1">
    <source>
        <dbReference type="EMBL" id="MPC85757.1"/>
    </source>
</evidence>
<proteinExistence type="predicted"/>
<keyword evidence="2" id="KW-1185">Reference proteome</keyword>
<protein>
    <submittedName>
        <fullName evidence="1">Uncharacterized protein</fullName>
    </submittedName>
</protein>
<sequence>MVATCMLIHISTPTASHSKGGLIGSENIQPLVNIPLKIFLAKLDPMVPLVKGEKRFLHWVVACVPKVVYTAANSS</sequence>
<dbReference type="Proteomes" id="UP000324222">
    <property type="component" value="Unassembled WGS sequence"/>
</dbReference>
<gene>
    <name evidence="1" type="ORF">E2C01_080547</name>
</gene>
<dbReference type="AlphaFoldDB" id="A0A5B7IWE6"/>
<organism evidence="1 2">
    <name type="scientific">Portunus trituberculatus</name>
    <name type="common">Swimming crab</name>
    <name type="synonym">Neptunus trituberculatus</name>
    <dbReference type="NCBI Taxonomy" id="210409"/>
    <lineage>
        <taxon>Eukaryota</taxon>
        <taxon>Metazoa</taxon>
        <taxon>Ecdysozoa</taxon>
        <taxon>Arthropoda</taxon>
        <taxon>Crustacea</taxon>
        <taxon>Multicrustacea</taxon>
        <taxon>Malacostraca</taxon>
        <taxon>Eumalacostraca</taxon>
        <taxon>Eucarida</taxon>
        <taxon>Decapoda</taxon>
        <taxon>Pleocyemata</taxon>
        <taxon>Brachyura</taxon>
        <taxon>Eubrachyura</taxon>
        <taxon>Portunoidea</taxon>
        <taxon>Portunidae</taxon>
        <taxon>Portuninae</taxon>
        <taxon>Portunus</taxon>
    </lineage>
</organism>